<evidence type="ECO:0000256" key="1">
    <source>
        <dbReference type="ARBA" id="ARBA00004251"/>
    </source>
</evidence>
<keyword evidence="4" id="KW-0732">Signal</keyword>
<dbReference type="PANTHER" id="PTHR25466">
    <property type="entry name" value="T-LYMPHOCYTE ACTIVATION ANTIGEN"/>
    <property type="match status" value="1"/>
</dbReference>
<protein>
    <recommendedName>
        <fullName evidence="11">Ig-like domain-containing protein</fullName>
    </recommendedName>
</protein>
<dbReference type="GO" id="GO:0071222">
    <property type="term" value="P:cellular response to lipopolysaccharide"/>
    <property type="evidence" value="ECO:0007669"/>
    <property type="project" value="TreeGrafter"/>
</dbReference>
<dbReference type="SUPFAM" id="SSF48726">
    <property type="entry name" value="Immunoglobulin"/>
    <property type="match status" value="2"/>
</dbReference>
<proteinExistence type="predicted"/>
<evidence type="ECO:0000313" key="13">
    <source>
        <dbReference type="Proteomes" id="UP000824540"/>
    </source>
</evidence>
<comment type="subcellular location">
    <subcellularLocation>
        <location evidence="1">Cell membrane</location>
        <topology evidence="1">Single-pass type I membrane protein</topology>
    </subcellularLocation>
</comment>
<evidence type="ECO:0000256" key="3">
    <source>
        <dbReference type="ARBA" id="ARBA00022692"/>
    </source>
</evidence>
<organism evidence="12 13">
    <name type="scientific">Albula glossodonta</name>
    <name type="common">roundjaw bonefish</name>
    <dbReference type="NCBI Taxonomy" id="121402"/>
    <lineage>
        <taxon>Eukaryota</taxon>
        <taxon>Metazoa</taxon>
        <taxon>Chordata</taxon>
        <taxon>Craniata</taxon>
        <taxon>Vertebrata</taxon>
        <taxon>Euteleostomi</taxon>
        <taxon>Actinopterygii</taxon>
        <taxon>Neopterygii</taxon>
        <taxon>Teleostei</taxon>
        <taxon>Albuliformes</taxon>
        <taxon>Albulidae</taxon>
        <taxon>Albula</taxon>
    </lineage>
</organism>
<keyword evidence="8" id="KW-0675">Receptor</keyword>
<gene>
    <name evidence="12" type="ORF">JZ751_026755</name>
</gene>
<evidence type="ECO:0000256" key="2">
    <source>
        <dbReference type="ARBA" id="ARBA00022475"/>
    </source>
</evidence>
<keyword evidence="7" id="KW-1015">Disulfide bond</keyword>
<dbReference type="InterPro" id="IPR013106">
    <property type="entry name" value="Ig_V-set"/>
</dbReference>
<feature type="domain" description="Ig-like" evidence="11">
    <location>
        <begin position="90"/>
        <end position="191"/>
    </location>
</feature>
<dbReference type="InterPro" id="IPR036179">
    <property type="entry name" value="Ig-like_dom_sf"/>
</dbReference>
<dbReference type="Proteomes" id="UP000824540">
    <property type="component" value="Unassembled WGS sequence"/>
</dbReference>
<evidence type="ECO:0000256" key="4">
    <source>
        <dbReference type="ARBA" id="ARBA00022729"/>
    </source>
</evidence>
<dbReference type="InterPro" id="IPR051713">
    <property type="entry name" value="T-cell_Activation_Regulation"/>
</dbReference>
<keyword evidence="13" id="KW-1185">Reference proteome</keyword>
<dbReference type="InterPro" id="IPR003599">
    <property type="entry name" value="Ig_sub"/>
</dbReference>
<evidence type="ECO:0000256" key="6">
    <source>
        <dbReference type="ARBA" id="ARBA00023136"/>
    </source>
</evidence>
<dbReference type="GO" id="GO:0009897">
    <property type="term" value="C:external side of plasma membrane"/>
    <property type="evidence" value="ECO:0007669"/>
    <property type="project" value="TreeGrafter"/>
</dbReference>
<dbReference type="PROSITE" id="PS50835">
    <property type="entry name" value="IG_LIKE"/>
    <property type="match status" value="1"/>
</dbReference>
<dbReference type="Pfam" id="PF07686">
    <property type="entry name" value="V-set"/>
    <property type="match status" value="1"/>
</dbReference>
<dbReference type="GO" id="GO:0006955">
    <property type="term" value="P:immune response"/>
    <property type="evidence" value="ECO:0007669"/>
    <property type="project" value="TreeGrafter"/>
</dbReference>
<dbReference type="EMBL" id="JAFBMS010000008">
    <property type="protein sequence ID" value="KAG9350395.1"/>
    <property type="molecule type" value="Genomic_DNA"/>
</dbReference>
<dbReference type="OrthoDB" id="8434564at2759"/>
<evidence type="ECO:0000256" key="8">
    <source>
        <dbReference type="ARBA" id="ARBA00023170"/>
    </source>
</evidence>
<evidence type="ECO:0000313" key="12">
    <source>
        <dbReference type="EMBL" id="KAG9350395.1"/>
    </source>
</evidence>
<dbReference type="InterPro" id="IPR013783">
    <property type="entry name" value="Ig-like_fold"/>
</dbReference>
<keyword evidence="10" id="KW-0393">Immunoglobulin domain</keyword>
<evidence type="ECO:0000256" key="5">
    <source>
        <dbReference type="ARBA" id="ARBA00022989"/>
    </source>
</evidence>
<keyword evidence="2" id="KW-1003">Cell membrane</keyword>
<dbReference type="GO" id="GO:0031295">
    <property type="term" value="P:T cell costimulation"/>
    <property type="evidence" value="ECO:0007669"/>
    <property type="project" value="TreeGrafter"/>
</dbReference>
<dbReference type="GO" id="GO:0007166">
    <property type="term" value="P:cell surface receptor signaling pathway"/>
    <property type="evidence" value="ECO:0007669"/>
    <property type="project" value="TreeGrafter"/>
</dbReference>
<dbReference type="SMART" id="SM00409">
    <property type="entry name" value="IG"/>
    <property type="match status" value="1"/>
</dbReference>
<dbReference type="SMART" id="SM00406">
    <property type="entry name" value="IGv"/>
    <property type="match status" value="1"/>
</dbReference>
<keyword evidence="9" id="KW-0325">Glycoprotein</keyword>
<name>A0A8T2PCZ6_9TELE</name>
<evidence type="ECO:0000256" key="10">
    <source>
        <dbReference type="ARBA" id="ARBA00023319"/>
    </source>
</evidence>
<dbReference type="InterPro" id="IPR007110">
    <property type="entry name" value="Ig-like_dom"/>
</dbReference>
<evidence type="ECO:0000259" key="11">
    <source>
        <dbReference type="PROSITE" id="PS50835"/>
    </source>
</evidence>
<dbReference type="AlphaFoldDB" id="A0A8T2PCZ6"/>
<dbReference type="PANTHER" id="PTHR25466:SF3">
    <property type="entry name" value="PROGRAMMED CELL DEATH 1 LIGAND 1"/>
    <property type="match status" value="1"/>
</dbReference>
<comment type="caution">
    <text evidence="12">The sequence shown here is derived from an EMBL/GenBank/DDBJ whole genome shotgun (WGS) entry which is preliminary data.</text>
</comment>
<accession>A0A8T2PCZ6</accession>
<evidence type="ECO:0000256" key="9">
    <source>
        <dbReference type="ARBA" id="ARBA00023180"/>
    </source>
</evidence>
<sequence>MLPPTPAPSSTKKYRNKSEQAEWPLFTWSTAGECEGVGWEMGASKVVSCNEREKERGVDHTLTLWRVEAEVQMDRSSPSTLPEHVPTPWPDLVELTATASQTGSCHSSVTLHCNISPKEGLKIREFSWVRDTGVNPEMCRVRNDNERIQCSNTSQMHLALTFKHLMPTDQGTYYCRMQSNMGLKATKSTVTVKDCYKRAETQSSVSKVDCHFYGVYPLGEVHWFSREKNVTDKAKENSSMDQEGFYKVSSSLPSEGRAEEYNCSLWIPSTGAYLTSMLVRSGATSLHTVGVGWVLLLGTIFTV</sequence>
<dbReference type="GO" id="GO:0042102">
    <property type="term" value="P:positive regulation of T cell proliferation"/>
    <property type="evidence" value="ECO:0007669"/>
    <property type="project" value="TreeGrafter"/>
</dbReference>
<evidence type="ECO:0000256" key="7">
    <source>
        <dbReference type="ARBA" id="ARBA00023157"/>
    </source>
</evidence>
<dbReference type="Gene3D" id="2.60.40.10">
    <property type="entry name" value="Immunoglobulins"/>
    <property type="match status" value="2"/>
</dbReference>
<dbReference type="GO" id="GO:0042130">
    <property type="term" value="P:negative regulation of T cell proliferation"/>
    <property type="evidence" value="ECO:0007669"/>
    <property type="project" value="TreeGrafter"/>
</dbReference>
<reference evidence="12" key="1">
    <citation type="thesis" date="2021" institute="BYU ScholarsArchive" country="Provo, UT, USA">
        <title>Applications of and Algorithms for Genome Assembly and Genomic Analyses with an Emphasis on Marine Teleosts.</title>
        <authorList>
            <person name="Pickett B.D."/>
        </authorList>
    </citation>
    <scope>NUCLEOTIDE SEQUENCE</scope>
    <source>
        <strain evidence="12">HI-2016</strain>
    </source>
</reference>
<dbReference type="CDD" id="cd00096">
    <property type="entry name" value="Ig"/>
    <property type="match status" value="1"/>
</dbReference>
<keyword evidence="3" id="KW-0812">Transmembrane</keyword>
<keyword evidence="6" id="KW-0472">Membrane</keyword>
<keyword evidence="5" id="KW-1133">Transmembrane helix</keyword>